<dbReference type="SUPFAM" id="SSF51391">
    <property type="entry name" value="Thiamin phosphate synthase"/>
    <property type="match status" value="1"/>
</dbReference>
<dbReference type="Proteomes" id="UP000295525">
    <property type="component" value="Unassembled WGS sequence"/>
</dbReference>
<keyword evidence="7 17" id="KW-0378">Hydrolase</keyword>
<dbReference type="NCBIfam" id="NF006530">
    <property type="entry name" value="PRK08999.1"/>
    <property type="match status" value="1"/>
</dbReference>
<keyword evidence="3" id="KW-0515">Mutator protein</keyword>
<keyword evidence="6" id="KW-0227">DNA damage</keyword>
<dbReference type="Gene3D" id="3.90.79.10">
    <property type="entry name" value="Nucleoside Triphosphate Pyrophosphohydrolase"/>
    <property type="match status" value="1"/>
</dbReference>
<dbReference type="InterPro" id="IPR013785">
    <property type="entry name" value="Aldolase_TIM"/>
</dbReference>
<keyword evidence="20" id="KW-1185">Reference proteome</keyword>
<evidence type="ECO:0000256" key="5">
    <source>
        <dbReference type="ARBA" id="ARBA00022723"/>
    </source>
</evidence>
<evidence type="ECO:0000256" key="7">
    <source>
        <dbReference type="ARBA" id="ARBA00022801"/>
    </source>
</evidence>
<gene>
    <name evidence="19" type="ORF">EDC26_101402</name>
</gene>
<comment type="catalytic activity">
    <reaction evidence="11">
        <text>8-oxo-GTP + H2O = 8-oxo-GMP + diphosphate + H(+)</text>
        <dbReference type="Rhea" id="RHEA:67616"/>
        <dbReference type="ChEBI" id="CHEBI:15377"/>
        <dbReference type="ChEBI" id="CHEBI:15378"/>
        <dbReference type="ChEBI" id="CHEBI:33019"/>
        <dbReference type="ChEBI" id="CHEBI:143553"/>
        <dbReference type="ChEBI" id="CHEBI:145694"/>
    </reaction>
</comment>
<dbReference type="EC" id="3.6.1.55" evidence="12"/>
<protein>
    <recommendedName>
        <fullName evidence="13">8-oxo-dGTP diphosphatase</fullName>
        <ecNumber evidence="12">3.6.1.55</ecNumber>
    </recommendedName>
    <alternativeName>
        <fullName evidence="16">7,8-dihydro-8-oxoguanine-triphosphatase</fullName>
    </alternativeName>
    <alternativeName>
        <fullName evidence="15">Mutator protein MutT</fullName>
    </alternativeName>
    <alternativeName>
        <fullName evidence="14">dGTP pyrophosphohydrolase</fullName>
    </alternativeName>
</protein>
<feature type="domain" description="Nudix hydrolase" evidence="18">
    <location>
        <begin position="4"/>
        <end position="131"/>
    </location>
</feature>
<dbReference type="InterPro" id="IPR022998">
    <property type="entry name" value="ThiamineP_synth_TenI"/>
</dbReference>
<keyword evidence="5" id="KW-0479">Metal-binding</keyword>
<evidence type="ECO:0000256" key="6">
    <source>
        <dbReference type="ARBA" id="ARBA00022763"/>
    </source>
</evidence>
<dbReference type="InterPro" id="IPR020476">
    <property type="entry name" value="Nudix_hydrolase"/>
</dbReference>
<dbReference type="GO" id="GO:0006281">
    <property type="term" value="P:DNA repair"/>
    <property type="evidence" value="ECO:0007669"/>
    <property type="project" value="UniProtKB-KW"/>
</dbReference>
<sequence length="321" mass="35122">MSKPFIEVAAGLILRPDGWLLLAERPAGKPWSGWWELPGGKIEAGETVLQALTRELKEELDIDVTDATPWVTYTHEYPKNIVRLAFCRVTGWNGEPAGIEGQRLAWVDPHKPITVGTLLPATEPPLRWLRLPDRYLITSIGHTSNLPGFLEQLDNALQSGIKLVQFREPAWANEAGLEEVKEGFRQVLQHCHDGGARCLLNSVHPESWRAQADGVHWRACDAQAQETPPSPAKGLVGVSAHTSEDLAAARRLNADFAVLGHVLETPSHPDQPGMGWARFAQLAEEASLPVFAIGGQSMQTLNAARQYGAHGIAGMRYLLAG</sequence>
<dbReference type="Pfam" id="PF00293">
    <property type="entry name" value="NUDIX"/>
    <property type="match status" value="1"/>
</dbReference>
<dbReference type="PROSITE" id="PS51462">
    <property type="entry name" value="NUDIX"/>
    <property type="match status" value="1"/>
</dbReference>
<comment type="similarity">
    <text evidence="2 17">Belongs to the Nudix hydrolase family.</text>
</comment>
<reference evidence="19 20" key="1">
    <citation type="submission" date="2019-03" db="EMBL/GenBank/DDBJ databases">
        <title>Genomic Encyclopedia of Type Strains, Phase IV (KMG-IV): sequencing the most valuable type-strain genomes for metagenomic binning, comparative biology and taxonomic classification.</title>
        <authorList>
            <person name="Goeker M."/>
        </authorList>
    </citation>
    <scope>NUCLEOTIDE SEQUENCE [LARGE SCALE GENOMIC DNA]</scope>
    <source>
        <strain evidence="19 20">DSM 24591</strain>
    </source>
</reference>
<evidence type="ECO:0000256" key="16">
    <source>
        <dbReference type="ARBA" id="ARBA00042798"/>
    </source>
</evidence>
<dbReference type="AlphaFoldDB" id="A0A4R3MDY2"/>
<dbReference type="InterPro" id="IPR015797">
    <property type="entry name" value="NUDIX_hydrolase-like_dom_sf"/>
</dbReference>
<dbReference type="InterPro" id="IPR000086">
    <property type="entry name" value="NUDIX_hydrolase_dom"/>
</dbReference>
<evidence type="ECO:0000256" key="8">
    <source>
        <dbReference type="ARBA" id="ARBA00022842"/>
    </source>
</evidence>
<accession>A0A4R3MDY2</accession>
<dbReference type="GO" id="GO:0008413">
    <property type="term" value="F:8-oxo-7,8-dihydroguanosine triphosphate pyrophosphatase activity"/>
    <property type="evidence" value="ECO:0007669"/>
    <property type="project" value="TreeGrafter"/>
</dbReference>
<evidence type="ECO:0000256" key="12">
    <source>
        <dbReference type="ARBA" id="ARBA00038905"/>
    </source>
</evidence>
<dbReference type="GO" id="GO:0044715">
    <property type="term" value="F:8-oxo-dGDP phosphatase activity"/>
    <property type="evidence" value="ECO:0007669"/>
    <property type="project" value="TreeGrafter"/>
</dbReference>
<dbReference type="PRINTS" id="PR00502">
    <property type="entry name" value="NUDIXFAMILY"/>
</dbReference>
<evidence type="ECO:0000256" key="15">
    <source>
        <dbReference type="ARBA" id="ARBA00041979"/>
    </source>
</evidence>
<dbReference type="GO" id="GO:0046872">
    <property type="term" value="F:metal ion binding"/>
    <property type="evidence" value="ECO:0007669"/>
    <property type="project" value="UniProtKB-KW"/>
</dbReference>
<dbReference type="RefSeq" id="WP_132579566.1">
    <property type="nucleotide sequence ID" value="NZ_SMAJ01000001.1"/>
</dbReference>
<evidence type="ECO:0000256" key="13">
    <source>
        <dbReference type="ARBA" id="ARBA00040794"/>
    </source>
</evidence>
<dbReference type="PROSITE" id="PS00893">
    <property type="entry name" value="NUDIX_BOX"/>
    <property type="match status" value="1"/>
</dbReference>
<dbReference type="PANTHER" id="PTHR47707:SF1">
    <property type="entry name" value="NUDIX HYDROLASE FAMILY PROTEIN"/>
    <property type="match status" value="1"/>
</dbReference>
<keyword evidence="4" id="KW-0235">DNA replication</keyword>
<evidence type="ECO:0000256" key="14">
    <source>
        <dbReference type="ARBA" id="ARBA00041592"/>
    </source>
</evidence>
<evidence type="ECO:0000313" key="19">
    <source>
        <dbReference type="EMBL" id="TCT11173.1"/>
    </source>
</evidence>
<dbReference type="InterPro" id="IPR036206">
    <property type="entry name" value="ThiamineP_synth_sf"/>
</dbReference>
<evidence type="ECO:0000256" key="4">
    <source>
        <dbReference type="ARBA" id="ARBA00022705"/>
    </source>
</evidence>
<proteinExistence type="inferred from homology"/>
<evidence type="ECO:0000256" key="1">
    <source>
        <dbReference type="ARBA" id="ARBA00001946"/>
    </source>
</evidence>
<keyword evidence="9" id="KW-0234">DNA repair</keyword>
<evidence type="ECO:0000256" key="3">
    <source>
        <dbReference type="ARBA" id="ARBA00022457"/>
    </source>
</evidence>
<dbReference type="GO" id="GO:0044716">
    <property type="term" value="F:8-oxo-GDP phosphatase activity"/>
    <property type="evidence" value="ECO:0007669"/>
    <property type="project" value="TreeGrafter"/>
</dbReference>
<evidence type="ECO:0000256" key="17">
    <source>
        <dbReference type="RuleBase" id="RU003476"/>
    </source>
</evidence>
<dbReference type="EMBL" id="SMAJ01000001">
    <property type="protein sequence ID" value="TCT11173.1"/>
    <property type="molecule type" value="Genomic_DNA"/>
</dbReference>
<keyword evidence="8" id="KW-0460">Magnesium</keyword>
<evidence type="ECO:0000313" key="20">
    <source>
        <dbReference type="Proteomes" id="UP000295525"/>
    </source>
</evidence>
<evidence type="ECO:0000256" key="10">
    <source>
        <dbReference type="ARBA" id="ARBA00035861"/>
    </source>
</evidence>
<dbReference type="OrthoDB" id="9810648at2"/>
<comment type="cofactor">
    <cofactor evidence="1">
        <name>Mg(2+)</name>
        <dbReference type="ChEBI" id="CHEBI:18420"/>
    </cofactor>
</comment>
<dbReference type="Gene3D" id="3.20.20.70">
    <property type="entry name" value="Aldolase class I"/>
    <property type="match status" value="1"/>
</dbReference>
<dbReference type="SUPFAM" id="SSF55811">
    <property type="entry name" value="Nudix"/>
    <property type="match status" value="1"/>
</dbReference>
<dbReference type="GO" id="GO:0009228">
    <property type="term" value="P:thiamine biosynthetic process"/>
    <property type="evidence" value="ECO:0007669"/>
    <property type="project" value="UniProtKB-KW"/>
</dbReference>
<name>A0A4R3MDY2_9BURK</name>
<dbReference type="Pfam" id="PF02581">
    <property type="entry name" value="TMP-TENI"/>
    <property type="match status" value="1"/>
</dbReference>
<evidence type="ECO:0000256" key="11">
    <source>
        <dbReference type="ARBA" id="ARBA00036904"/>
    </source>
</evidence>
<comment type="caution">
    <text evidence="19">The sequence shown here is derived from an EMBL/GenBank/DDBJ whole genome shotgun (WGS) entry which is preliminary data.</text>
</comment>
<evidence type="ECO:0000256" key="9">
    <source>
        <dbReference type="ARBA" id="ARBA00023204"/>
    </source>
</evidence>
<dbReference type="PANTHER" id="PTHR47707">
    <property type="entry name" value="8-OXO-DGTP DIPHOSPHATASE"/>
    <property type="match status" value="1"/>
</dbReference>
<evidence type="ECO:0000256" key="2">
    <source>
        <dbReference type="ARBA" id="ARBA00005582"/>
    </source>
</evidence>
<organism evidence="19 20">
    <name type="scientific">Paralcaligenes ureilyticus</name>
    <dbReference type="NCBI Taxonomy" id="627131"/>
    <lineage>
        <taxon>Bacteria</taxon>
        <taxon>Pseudomonadati</taxon>
        <taxon>Pseudomonadota</taxon>
        <taxon>Betaproteobacteria</taxon>
        <taxon>Burkholderiales</taxon>
        <taxon>Alcaligenaceae</taxon>
        <taxon>Paralcaligenes</taxon>
    </lineage>
</organism>
<dbReference type="GO" id="GO:0006260">
    <property type="term" value="P:DNA replication"/>
    <property type="evidence" value="ECO:0007669"/>
    <property type="project" value="UniProtKB-KW"/>
</dbReference>
<evidence type="ECO:0000259" key="18">
    <source>
        <dbReference type="PROSITE" id="PS51462"/>
    </source>
</evidence>
<dbReference type="CDD" id="cd00564">
    <property type="entry name" value="TMP_TenI"/>
    <property type="match status" value="1"/>
</dbReference>
<comment type="catalytic activity">
    <reaction evidence="10">
        <text>8-oxo-dGTP + H2O = 8-oxo-dGMP + diphosphate + H(+)</text>
        <dbReference type="Rhea" id="RHEA:31575"/>
        <dbReference type="ChEBI" id="CHEBI:15377"/>
        <dbReference type="ChEBI" id="CHEBI:15378"/>
        <dbReference type="ChEBI" id="CHEBI:33019"/>
        <dbReference type="ChEBI" id="CHEBI:63224"/>
        <dbReference type="ChEBI" id="CHEBI:77896"/>
        <dbReference type="EC" id="3.6.1.55"/>
    </reaction>
</comment>
<dbReference type="CDD" id="cd03425">
    <property type="entry name" value="NUDIX_MutT_NudA_like"/>
    <property type="match status" value="1"/>
</dbReference>
<dbReference type="InterPro" id="IPR020084">
    <property type="entry name" value="NUDIX_hydrolase_CS"/>
</dbReference>
<dbReference type="InterPro" id="IPR047127">
    <property type="entry name" value="MutT-like"/>
</dbReference>
<dbReference type="GO" id="GO:0035539">
    <property type="term" value="F:8-oxo-7,8-dihydrodeoxyguanosine triphosphate pyrophosphatase activity"/>
    <property type="evidence" value="ECO:0007669"/>
    <property type="project" value="UniProtKB-EC"/>
</dbReference>